<keyword evidence="3" id="KW-0732">Signal</keyword>
<feature type="region of interest" description="Disordered" evidence="1">
    <location>
        <begin position="392"/>
        <end position="415"/>
    </location>
</feature>
<dbReference type="OrthoDB" id="2537459at2759"/>
<dbReference type="AlphaFoldDB" id="C7GIQ8"/>
<feature type="chain" id="PRO_5002978047" evidence="3">
    <location>
        <begin position="27"/>
        <end position="616"/>
    </location>
</feature>
<organism evidence="5 6">
    <name type="scientific">Saccharomyces cerevisiae (strain JAY291)</name>
    <name type="common">Baker's yeast</name>
    <dbReference type="NCBI Taxonomy" id="574961"/>
    <lineage>
        <taxon>Eukaryota</taxon>
        <taxon>Fungi</taxon>
        <taxon>Dikarya</taxon>
        <taxon>Ascomycota</taxon>
        <taxon>Saccharomycotina</taxon>
        <taxon>Saccharomycetes</taxon>
        <taxon>Saccharomycetales</taxon>
        <taxon>Saccharomycetaceae</taxon>
        <taxon>Saccharomyces</taxon>
    </lineage>
</organism>
<sequence>MQTSMVSAKVSIWLVCSVICSSLVRATQSVCSSQNTATTDGVRNQFQSNGWCSNNCAGHQFAIVQGFMCWCSDSEPSTQTSVGDCSGTCPGYGYEDCGNADKDLFGYIYLGQTPLSSVQSVETSTESSVYVSSSSITSSSSTSIADTTTISPTLTSTSTTPLTTASTSTTPSTDITSALPTTTSTKLSTSIPTSTTSSTSTTTSTSSSTSTTTSTTSSTSTTVSVTSSTSTTTSTTSSTLISTSTSSSSSSTTPTTTSSASISTSTTSSTSTSTSTTSPTSSSAPTSSSNTTPTSTTFTTTSPSTAPSSTTVTYTSTTASPITSTITSVNLQTSLKYSVITVTSVHTMDTNISEITSRYLTMTKVITQIYSSTLGATPTSAVATTSASVGGRITNNNNSNTTNSNTPTNKSTEKKGYWDSPGKIAATFVVVGVVCLVIICVLIYLIHHYRTRPARKAQDFENEYQSKFYQSKYPNEVTTTTLHTPSPSSNSTFSTPRLIYTDEKGQIMSESPSPRQSTYSLTAGSPPNDPSTLASPFHDPTLPRRTSTFLHSPIQKQHEKMESNVTLGEDTVLVDQRLDPSKMLNTLANDDATNHSTISLSDNVDYSRRVLRVMNE</sequence>
<gene>
    <name evidence="5" type="primary">WSC4</name>
    <name evidence="5" type="ORF">C1Q_00048</name>
</gene>
<dbReference type="EMBL" id="ACFL01000003">
    <property type="protein sequence ID" value="EEU09297.1"/>
    <property type="molecule type" value="Genomic_DNA"/>
</dbReference>
<accession>C7GIQ8</accession>
<protein>
    <submittedName>
        <fullName evidence="5">Wsc4p</fullName>
    </submittedName>
</protein>
<keyword evidence="2" id="KW-1133">Transmembrane helix</keyword>
<keyword evidence="2" id="KW-0812">Transmembrane</keyword>
<evidence type="ECO:0000256" key="3">
    <source>
        <dbReference type="SAM" id="SignalP"/>
    </source>
</evidence>
<evidence type="ECO:0000313" key="5">
    <source>
        <dbReference type="EMBL" id="EEU09297.1"/>
    </source>
</evidence>
<evidence type="ECO:0000256" key="2">
    <source>
        <dbReference type="SAM" id="Phobius"/>
    </source>
</evidence>
<dbReference type="PROSITE" id="PS51212">
    <property type="entry name" value="WSC"/>
    <property type="match status" value="1"/>
</dbReference>
<dbReference type="InterPro" id="IPR002889">
    <property type="entry name" value="WSC_carb-bd"/>
</dbReference>
<proteinExistence type="predicted"/>
<feature type="domain" description="WSC" evidence="4">
    <location>
        <begin position="25"/>
        <end position="110"/>
    </location>
</feature>
<feature type="signal peptide" evidence="3">
    <location>
        <begin position="1"/>
        <end position="26"/>
    </location>
</feature>
<dbReference type="SMART" id="SM00321">
    <property type="entry name" value="WSC"/>
    <property type="match status" value="1"/>
</dbReference>
<keyword evidence="2" id="KW-0472">Membrane</keyword>
<feature type="region of interest" description="Disordered" evidence="1">
    <location>
        <begin position="505"/>
        <end position="535"/>
    </location>
</feature>
<reference evidence="5 6" key="1">
    <citation type="journal article" date="2009" name="Genome Res.">
        <title>Genome structure of a Saccharomyces cerevisiae strain widely used in bioethanol production.</title>
        <authorList>
            <person name="Argueso J.L."/>
            <person name="Carazzolle M.F."/>
            <person name="Mieczkowski P.A."/>
            <person name="Duarte F.M."/>
            <person name="Netto O.V."/>
            <person name="Missawa S.K."/>
            <person name="Galzerani F."/>
            <person name="Costa G.G."/>
            <person name="Vidal R.O."/>
            <person name="Noronha M.F."/>
            <person name="Dominska M."/>
            <person name="Andrietta M.G."/>
            <person name="Andrietta S.R."/>
            <person name="Cunha A.F."/>
            <person name="Gomes L.H."/>
            <person name="Tavares F.C."/>
            <person name="Alcarde A.R."/>
            <person name="Dietrich F.S."/>
            <person name="McCusker J.H."/>
            <person name="Petes T.D."/>
            <person name="Pereira G.A."/>
        </authorList>
    </citation>
    <scope>NUCLEOTIDE SEQUENCE [LARGE SCALE GENOMIC DNA]</scope>
    <source>
        <strain evidence="5 6">JAY291</strain>
    </source>
</reference>
<name>C7GIQ8_YEAS2</name>
<evidence type="ECO:0000313" key="6">
    <source>
        <dbReference type="Proteomes" id="UP000008073"/>
    </source>
</evidence>
<feature type="transmembrane region" description="Helical" evidence="2">
    <location>
        <begin position="424"/>
        <end position="446"/>
    </location>
</feature>
<feature type="region of interest" description="Disordered" evidence="1">
    <location>
        <begin position="138"/>
        <end position="316"/>
    </location>
</feature>
<evidence type="ECO:0000259" key="4">
    <source>
        <dbReference type="PROSITE" id="PS51212"/>
    </source>
</evidence>
<feature type="compositionally biased region" description="Polar residues" evidence="1">
    <location>
        <begin position="508"/>
        <end position="534"/>
    </location>
</feature>
<dbReference type="Proteomes" id="UP000008073">
    <property type="component" value="Unassembled WGS sequence"/>
</dbReference>
<feature type="compositionally biased region" description="Low complexity" evidence="1">
    <location>
        <begin position="392"/>
        <end position="410"/>
    </location>
</feature>
<evidence type="ECO:0000256" key="1">
    <source>
        <dbReference type="SAM" id="MobiDB-lite"/>
    </source>
</evidence>
<comment type="caution">
    <text evidence="5">The sequence shown here is derived from an EMBL/GenBank/DDBJ whole genome shotgun (WGS) entry which is preliminary data.</text>
</comment>